<feature type="region of interest" description="Disordered" evidence="1">
    <location>
        <begin position="68"/>
        <end position="105"/>
    </location>
</feature>
<evidence type="ECO:0000313" key="4">
    <source>
        <dbReference type="Proteomes" id="UP001501523"/>
    </source>
</evidence>
<name>A0ABN1IW93_9GAMM</name>
<feature type="signal peptide" evidence="2">
    <location>
        <begin position="1"/>
        <end position="22"/>
    </location>
</feature>
<dbReference type="Pfam" id="PF12587">
    <property type="entry name" value="DUF3761"/>
    <property type="match status" value="2"/>
</dbReference>
<proteinExistence type="predicted"/>
<feature type="region of interest" description="Disordered" evidence="1">
    <location>
        <begin position="153"/>
        <end position="195"/>
    </location>
</feature>
<organism evidence="3 4">
    <name type="scientific">Dokdonella soli</name>
    <dbReference type="NCBI Taxonomy" id="529810"/>
    <lineage>
        <taxon>Bacteria</taxon>
        <taxon>Pseudomonadati</taxon>
        <taxon>Pseudomonadota</taxon>
        <taxon>Gammaproteobacteria</taxon>
        <taxon>Lysobacterales</taxon>
        <taxon>Rhodanobacteraceae</taxon>
        <taxon>Dokdonella</taxon>
    </lineage>
</organism>
<accession>A0ABN1IW93</accession>
<reference evidence="3 4" key="1">
    <citation type="journal article" date="2019" name="Int. J. Syst. Evol. Microbiol.">
        <title>The Global Catalogue of Microorganisms (GCM) 10K type strain sequencing project: providing services to taxonomists for standard genome sequencing and annotation.</title>
        <authorList>
            <consortium name="The Broad Institute Genomics Platform"/>
            <consortium name="The Broad Institute Genome Sequencing Center for Infectious Disease"/>
            <person name="Wu L."/>
            <person name="Ma J."/>
        </authorList>
    </citation>
    <scope>NUCLEOTIDE SEQUENCE [LARGE SCALE GENOMIC DNA]</scope>
    <source>
        <strain evidence="3 4">JCM 15421</strain>
    </source>
</reference>
<evidence type="ECO:0000256" key="1">
    <source>
        <dbReference type="SAM" id="MobiDB-lite"/>
    </source>
</evidence>
<dbReference type="EMBL" id="BAAAEU010000024">
    <property type="protein sequence ID" value="GAA0722367.1"/>
    <property type="molecule type" value="Genomic_DNA"/>
</dbReference>
<protein>
    <recommendedName>
        <fullName evidence="5">DUF3761 domain-containing protein</fullName>
    </recommendedName>
</protein>
<gene>
    <name evidence="3" type="ORF">GCM10009105_33500</name>
</gene>
<keyword evidence="2" id="KW-0732">Signal</keyword>
<dbReference type="InterPro" id="IPR022236">
    <property type="entry name" value="DUF3761"/>
</dbReference>
<dbReference type="RefSeq" id="WP_343793227.1">
    <property type="nucleotide sequence ID" value="NZ_BAAAEU010000024.1"/>
</dbReference>
<feature type="chain" id="PRO_5045711551" description="DUF3761 domain-containing protein" evidence="2">
    <location>
        <begin position="23"/>
        <end position="242"/>
    </location>
</feature>
<dbReference type="Proteomes" id="UP001501523">
    <property type="component" value="Unassembled WGS sequence"/>
</dbReference>
<evidence type="ECO:0008006" key="5">
    <source>
        <dbReference type="Google" id="ProtNLM"/>
    </source>
</evidence>
<evidence type="ECO:0000256" key="2">
    <source>
        <dbReference type="SAM" id="SignalP"/>
    </source>
</evidence>
<keyword evidence="4" id="KW-1185">Reference proteome</keyword>
<evidence type="ECO:0000313" key="3">
    <source>
        <dbReference type="EMBL" id="GAA0722367.1"/>
    </source>
</evidence>
<feature type="compositionally biased region" description="Low complexity" evidence="1">
    <location>
        <begin position="171"/>
        <end position="180"/>
    </location>
</feature>
<feature type="compositionally biased region" description="Low complexity" evidence="1">
    <location>
        <begin position="89"/>
        <end position="103"/>
    </location>
</feature>
<comment type="caution">
    <text evidence="3">The sequence shown here is derived from an EMBL/GenBank/DDBJ whole genome shotgun (WGS) entry which is preliminary data.</text>
</comment>
<sequence length="242" mass="23845">MKALLVSLTMSLGFLAALGAQAQAPATAPAGTTGLCKDGSYYSGETKKGACRGHQGVKEWYGASAAAPAPAADNATKKSRKSKADTETASAAPAAAPAAAAPAGSTGLCKDGTYYSGAEKKGACRGHKGVKEWYGAPAAAGTAAAATTKSSAPMTPAAAPAAPAPAPAAPAPTHSAMPAALNPASRTAAPGGGAGKVWLNTESKVYHCEKDEWYGKTKQGEYTTEADAIAKGAHAAHGKKCS</sequence>